<comment type="caution">
    <text evidence="1">The sequence shown here is derived from an EMBL/GenBank/DDBJ whole genome shotgun (WGS) entry which is preliminary data.</text>
</comment>
<proteinExistence type="predicted"/>
<protein>
    <submittedName>
        <fullName evidence="1">Uncharacterized protein</fullName>
    </submittedName>
</protein>
<evidence type="ECO:0000313" key="1">
    <source>
        <dbReference type="EMBL" id="KAG2261191.1"/>
    </source>
</evidence>
<dbReference type="Proteomes" id="UP000886595">
    <property type="component" value="Unassembled WGS sequence"/>
</dbReference>
<sequence length="59" mass="6834">MRIAEISTPDFRREIHRETDESHTQHPLLSEIELLIQQSESISKDQPLPQSLLLLSDNP</sequence>
<organism evidence="1 2">
    <name type="scientific">Brassica carinata</name>
    <name type="common">Ethiopian mustard</name>
    <name type="synonym">Abyssinian cabbage</name>
    <dbReference type="NCBI Taxonomy" id="52824"/>
    <lineage>
        <taxon>Eukaryota</taxon>
        <taxon>Viridiplantae</taxon>
        <taxon>Streptophyta</taxon>
        <taxon>Embryophyta</taxon>
        <taxon>Tracheophyta</taxon>
        <taxon>Spermatophyta</taxon>
        <taxon>Magnoliopsida</taxon>
        <taxon>eudicotyledons</taxon>
        <taxon>Gunneridae</taxon>
        <taxon>Pentapetalae</taxon>
        <taxon>rosids</taxon>
        <taxon>malvids</taxon>
        <taxon>Brassicales</taxon>
        <taxon>Brassicaceae</taxon>
        <taxon>Brassiceae</taxon>
        <taxon>Brassica</taxon>
    </lineage>
</organism>
<evidence type="ECO:0000313" key="2">
    <source>
        <dbReference type="Proteomes" id="UP000886595"/>
    </source>
</evidence>
<gene>
    <name evidence="1" type="ORF">Bca52824_068270</name>
</gene>
<dbReference type="AlphaFoldDB" id="A0A8X7PZY5"/>
<accession>A0A8X7PZY5</accession>
<reference evidence="1 2" key="1">
    <citation type="submission" date="2020-02" db="EMBL/GenBank/DDBJ databases">
        <authorList>
            <person name="Ma Q."/>
            <person name="Huang Y."/>
            <person name="Song X."/>
            <person name="Pei D."/>
        </authorList>
    </citation>
    <scope>NUCLEOTIDE SEQUENCE [LARGE SCALE GENOMIC DNA]</scope>
    <source>
        <strain evidence="1">Sxm20200214</strain>
        <tissue evidence="1">Leaf</tissue>
    </source>
</reference>
<dbReference type="EMBL" id="JAAMPC010000014">
    <property type="protein sequence ID" value="KAG2261191.1"/>
    <property type="molecule type" value="Genomic_DNA"/>
</dbReference>
<keyword evidence="2" id="KW-1185">Reference proteome</keyword>
<name>A0A8X7PZY5_BRACI</name>